<dbReference type="AlphaFoldDB" id="A0A7C1GTS1"/>
<feature type="non-terminal residue" evidence="1">
    <location>
        <position position="66"/>
    </location>
</feature>
<sequence>MKISKDHAKRILLSYQNLLPPKRIQGSDEILQFVRKVGCLQFDPLNIAGMNTDLVLQSRVKNYRPE</sequence>
<reference evidence="1" key="1">
    <citation type="journal article" date="2020" name="mSystems">
        <title>Genome- and Community-Level Interaction Insights into Carbon Utilization and Element Cycling Functions of Hydrothermarchaeota in Hydrothermal Sediment.</title>
        <authorList>
            <person name="Zhou Z."/>
            <person name="Liu Y."/>
            <person name="Xu W."/>
            <person name="Pan J."/>
            <person name="Luo Z.H."/>
            <person name="Li M."/>
        </authorList>
    </citation>
    <scope>NUCLEOTIDE SEQUENCE [LARGE SCALE GENOMIC DNA]</scope>
    <source>
        <strain evidence="1">SpSt-1179</strain>
    </source>
</reference>
<protein>
    <submittedName>
        <fullName evidence="1">Uncharacterized protein</fullName>
    </submittedName>
</protein>
<dbReference type="Proteomes" id="UP000886198">
    <property type="component" value="Unassembled WGS sequence"/>
</dbReference>
<gene>
    <name evidence="1" type="ORF">ENN47_11635</name>
</gene>
<name>A0A7C1GTS1_9BACT</name>
<accession>A0A7C1GTS1</accession>
<evidence type="ECO:0000313" key="1">
    <source>
        <dbReference type="EMBL" id="HDP78801.1"/>
    </source>
</evidence>
<organism evidence="1">
    <name type="scientific">Mesotoga infera</name>
    <dbReference type="NCBI Taxonomy" id="1236046"/>
    <lineage>
        <taxon>Bacteria</taxon>
        <taxon>Thermotogati</taxon>
        <taxon>Thermotogota</taxon>
        <taxon>Thermotogae</taxon>
        <taxon>Kosmotogales</taxon>
        <taxon>Kosmotogaceae</taxon>
        <taxon>Mesotoga</taxon>
    </lineage>
</organism>
<dbReference type="EMBL" id="DSBT01000354">
    <property type="protein sequence ID" value="HDP78801.1"/>
    <property type="molecule type" value="Genomic_DNA"/>
</dbReference>
<proteinExistence type="predicted"/>
<comment type="caution">
    <text evidence="1">The sequence shown here is derived from an EMBL/GenBank/DDBJ whole genome shotgun (WGS) entry which is preliminary data.</text>
</comment>